<dbReference type="AlphaFoldDB" id="A0A345UAT2"/>
<accession>A0A345UAT2</accession>
<gene>
    <name evidence="2" type="primary">secG</name>
</gene>
<dbReference type="EMBL" id="MH396016">
    <property type="protein sequence ID" value="AXI97568.1"/>
    <property type="molecule type" value="Genomic_DNA"/>
</dbReference>
<feature type="transmembrane region" description="Helical" evidence="1">
    <location>
        <begin position="81"/>
        <end position="101"/>
    </location>
</feature>
<geneLocation type="chloroplast" evidence="2"/>
<keyword evidence="1" id="KW-0812">Transmembrane</keyword>
<protein>
    <submittedName>
        <fullName evidence="2">Preprotein translocase SecG subunit</fullName>
    </submittedName>
</protein>
<sequence>MIIRISLVYKIKEYVLPYSSIIFIEIIEYANLVNSMKVLWRLESFFTVLLIMINNPKSVSLSTLITQATSLNFTRSAQQKIQLITGVSVLMFLALTIFSTLHDN</sequence>
<dbReference type="RefSeq" id="YP_009511691.1">
    <property type="nucleotide sequence ID" value="NC_039145.1"/>
</dbReference>
<evidence type="ECO:0000313" key="2">
    <source>
        <dbReference type="EMBL" id="AXI97568.1"/>
    </source>
</evidence>
<keyword evidence="1" id="KW-1133">Transmembrane helix</keyword>
<organism evidence="2">
    <name type="scientific">Melanthalia intermedia</name>
    <dbReference type="NCBI Taxonomy" id="172989"/>
    <lineage>
        <taxon>Eukaryota</taxon>
        <taxon>Rhodophyta</taxon>
        <taxon>Florideophyceae</taxon>
        <taxon>Rhodymeniophycidae</taxon>
        <taxon>Gracilariales</taxon>
        <taxon>Gracilariaceae</taxon>
        <taxon>Melanthalia</taxon>
    </lineage>
</organism>
<dbReference type="GeneID" id="37624247"/>
<reference evidence="2" key="1">
    <citation type="submission" date="2018-05" db="EMBL/GenBank/DDBJ databases">
        <title>Organellar genomes of Gracilariaceae.</title>
        <authorList>
            <person name="Iha C."/>
            <person name="Oliveira M.C."/>
        </authorList>
    </citation>
    <scope>NUCLEOTIDE SEQUENCE</scope>
</reference>
<keyword evidence="2" id="KW-0934">Plastid</keyword>
<evidence type="ECO:0000256" key="1">
    <source>
        <dbReference type="SAM" id="Phobius"/>
    </source>
</evidence>
<keyword evidence="2" id="KW-0150">Chloroplast</keyword>
<proteinExistence type="predicted"/>
<name>A0A345UAT2_9FLOR</name>
<keyword evidence="1" id="KW-0472">Membrane</keyword>